<keyword evidence="1" id="KW-1133">Transmembrane helix</keyword>
<feature type="signal peptide" evidence="2">
    <location>
        <begin position="1"/>
        <end position="25"/>
    </location>
</feature>
<feature type="chain" id="PRO_5034491066" evidence="2">
    <location>
        <begin position="26"/>
        <end position="200"/>
    </location>
</feature>
<dbReference type="Pfam" id="PF04955">
    <property type="entry name" value="HupE_UreJ"/>
    <property type="match status" value="1"/>
</dbReference>
<dbReference type="RefSeq" id="WP_131603051.1">
    <property type="nucleotide sequence ID" value="NZ_SJLU01000041.1"/>
</dbReference>
<keyword evidence="1" id="KW-0472">Membrane</keyword>
<dbReference type="Proteomes" id="UP000291866">
    <property type="component" value="Unassembled WGS sequence"/>
</dbReference>
<feature type="transmembrane region" description="Helical" evidence="1">
    <location>
        <begin position="116"/>
        <end position="133"/>
    </location>
</feature>
<dbReference type="InterPro" id="IPR007038">
    <property type="entry name" value="HupE_UreJ"/>
</dbReference>
<keyword evidence="2" id="KW-0732">Signal</keyword>
<dbReference type="PIRSF" id="PIRSF016919">
    <property type="entry name" value="HupE_UreJ"/>
    <property type="match status" value="1"/>
</dbReference>
<protein>
    <submittedName>
        <fullName evidence="3">HupE/UreJ family protein</fullName>
    </submittedName>
</protein>
<evidence type="ECO:0000313" key="4">
    <source>
        <dbReference type="Proteomes" id="UP000291866"/>
    </source>
</evidence>
<feature type="transmembrane region" description="Helical" evidence="1">
    <location>
        <begin position="90"/>
        <end position="110"/>
    </location>
</feature>
<dbReference type="AlphaFoldDB" id="A0A8G2IUF5"/>
<gene>
    <name evidence="3" type="ORF">E0H31_36510</name>
</gene>
<organism evidence="3 4">
    <name type="scientific">Rhizobium leguminosarum bv. viciae</name>
    <dbReference type="NCBI Taxonomy" id="387"/>
    <lineage>
        <taxon>Bacteria</taxon>
        <taxon>Pseudomonadati</taxon>
        <taxon>Pseudomonadota</taxon>
        <taxon>Alphaproteobacteria</taxon>
        <taxon>Hyphomicrobiales</taxon>
        <taxon>Rhizobiaceae</taxon>
        <taxon>Rhizobium/Agrobacterium group</taxon>
        <taxon>Rhizobium</taxon>
    </lineage>
</organism>
<keyword evidence="1" id="KW-0812">Transmembrane</keyword>
<evidence type="ECO:0000313" key="3">
    <source>
        <dbReference type="EMBL" id="TBX84808.1"/>
    </source>
</evidence>
<feature type="transmembrane region" description="Helical" evidence="1">
    <location>
        <begin position="49"/>
        <end position="69"/>
    </location>
</feature>
<accession>A0A8G2IUF5</accession>
<comment type="caution">
    <text evidence="3">The sequence shown here is derived from an EMBL/GenBank/DDBJ whole genome shotgun (WGS) entry which is preliminary data.</text>
</comment>
<sequence>MMVRKNTKFAATTLAAMAVPTLALAHSGVSTTGFMQGFEHPISGLDHVLAMVLVGAFAFQLGGGAFWLLPPTFVLATAVGGGLGMMGMTIPLVESGIAMSVVILAAIVALDIKTSAGVAMGAASLFAIFHGHAHGAEMPENTGGAIYALGFVIATAVLTVGGIGLASLLHIAHEPSRRVIRQSVGGIAAIVGVGLLAGQL</sequence>
<feature type="transmembrane region" description="Helical" evidence="1">
    <location>
        <begin position="145"/>
        <end position="173"/>
    </location>
</feature>
<dbReference type="EMBL" id="SJLU01000041">
    <property type="protein sequence ID" value="TBX84808.1"/>
    <property type="molecule type" value="Genomic_DNA"/>
</dbReference>
<reference evidence="3 4" key="1">
    <citation type="submission" date="2019-02" db="EMBL/GenBank/DDBJ databases">
        <title>The competitiveness to form nodules shapes the capacities of Rhizobium leguminosarum sv viciae communities to promote symbiosis with specific hosts.</title>
        <authorList>
            <person name="Boivin S."/>
            <person name="Lepetit M."/>
        </authorList>
    </citation>
    <scope>NUCLEOTIDE SEQUENCE [LARGE SCALE GENOMIC DNA]</scope>
    <source>
        <strain evidence="3 4">SPF4F3</strain>
    </source>
</reference>
<evidence type="ECO:0000256" key="1">
    <source>
        <dbReference type="SAM" id="Phobius"/>
    </source>
</evidence>
<evidence type="ECO:0000256" key="2">
    <source>
        <dbReference type="SAM" id="SignalP"/>
    </source>
</evidence>
<proteinExistence type="predicted"/>
<name>A0A8G2IUF5_RHILV</name>